<dbReference type="EMBL" id="VUMB01000009">
    <property type="protein sequence ID" value="MSS39890.1"/>
    <property type="molecule type" value="Genomic_DNA"/>
</dbReference>
<accession>A0A844F7J5</accession>
<evidence type="ECO:0000256" key="2">
    <source>
        <dbReference type="SAM" id="SignalP"/>
    </source>
</evidence>
<evidence type="ECO:0000256" key="1">
    <source>
        <dbReference type="ARBA" id="ARBA00022729"/>
    </source>
</evidence>
<sequence length="277" mass="31376">MNKKAISILLCFGMCITMLAGCNQKDSSKETEEQSSKDEKVIKVGCEATTPGWIQTDKKGELSGYDYDVWTEIGERTGYKIEYKIMEWDGMWSMFDDGRLDSIGEQISYTTERAQKYNMSEPYAYNIYSLLCAKDNGELQSMDDLKDGMTIACESNTSDEIVLKAIEDEYGVTLKPTYFDGMSVQEVALGRCDLWPRARTSCETTIEEVDNLKILGDTNRVETNIYPFAKTDEGKELCGMVSKTIKEMKADGTLKKLSEKWFDTDITVQPENTEVLE</sequence>
<dbReference type="Gene3D" id="3.40.190.10">
    <property type="entry name" value="Periplasmic binding protein-like II"/>
    <property type="match status" value="2"/>
</dbReference>
<dbReference type="RefSeq" id="WP_004607876.1">
    <property type="nucleotide sequence ID" value="NZ_AP024846.1"/>
</dbReference>
<gene>
    <name evidence="4" type="ORF">FYJ37_05890</name>
</gene>
<feature type="domain" description="Solute-binding protein family 3/N-terminal" evidence="3">
    <location>
        <begin position="41"/>
        <end position="265"/>
    </location>
</feature>
<feature type="chain" id="PRO_5038930703" evidence="2">
    <location>
        <begin position="21"/>
        <end position="277"/>
    </location>
</feature>
<dbReference type="PANTHER" id="PTHR35936">
    <property type="entry name" value="MEMBRANE-BOUND LYTIC MUREIN TRANSGLYCOSYLASE F"/>
    <property type="match status" value="1"/>
</dbReference>
<dbReference type="Proteomes" id="UP000462363">
    <property type="component" value="Unassembled WGS sequence"/>
</dbReference>
<dbReference type="GeneID" id="62695643"/>
<proteinExistence type="predicted"/>
<name>A0A844F7J5_CLOSV</name>
<dbReference type="AlphaFoldDB" id="A0A844F7J5"/>
<keyword evidence="1 2" id="KW-0732">Signal</keyword>
<feature type="signal peptide" evidence="2">
    <location>
        <begin position="1"/>
        <end position="20"/>
    </location>
</feature>
<dbReference type="SMART" id="SM00062">
    <property type="entry name" value="PBPb"/>
    <property type="match status" value="1"/>
</dbReference>
<comment type="caution">
    <text evidence="4">The sequence shown here is derived from an EMBL/GenBank/DDBJ whole genome shotgun (WGS) entry which is preliminary data.</text>
</comment>
<evidence type="ECO:0000313" key="5">
    <source>
        <dbReference type="Proteomes" id="UP000462363"/>
    </source>
</evidence>
<dbReference type="SUPFAM" id="SSF53850">
    <property type="entry name" value="Periplasmic binding protein-like II"/>
    <property type="match status" value="1"/>
</dbReference>
<dbReference type="PROSITE" id="PS51257">
    <property type="entry name" value="PROKAR_LIPOPROTEIN"/>
    <property type="match status" value="1"/>
</dbReference>
<dbReference type="PANTHER" id="PTHR35936:SF19">
    <property type="entry name" value="AMINO-ACID-BINDING PROTEIN YXEM-RELATED"/>
    <property type="match status" value="1"/>
</dbReference>
<protein>
    <submittedName>
        <fullName evidence="4">Transporter substrate-binding domain-containing protein</fullName>
    </submittedName>
</protein>
<dbReference type="Pfam" id="PF00497">
    <property type="entry name" value="SBP_bac_3"/>
    <property type="match status" value="1"/>
</dbReference>
<evidence type="ECO:0000313" key="4">
    <source>
        <dbReference type="EMBL" id="MSS39890.1"/>
    </source>
</evidence>
<organism evidence="4 5">
    <name type="scientific">Clostridium scindens (strain JCM 10418 / VPI 12708)</name>
    <dbReference type="NCBI Taxonomy" id="29347"/>
    <lineage>
        <taxon>Bacteria</taxon>
        <taxon>Bacillati</taxon>
        <taxon>Bacillota</taxon>
        <taxon>Clostridia</taxon>
        <taxon>Lachnospirales</taxon>
        <taxon>Lachnospiraceae</taxon>
    </lineage>
</organism>
<reference evidence="4 5" key="1">
    <citation type="submission" date="2019-08" db="EMBL/GenBank/DDBJ databases">
        <title>In-depth cultivation of the pig gut microbiome towards novel bacterial diversity and tailored functional studies.</title>
        <authorList>
            <person name="Wylensek D."/>
            <person name="Hitch T.C.A."/>
            <person name="Clavel T."/>
        </authorList>
    </citation>
    <scope>NUCLEOTIDE SEQUENCE [LARGE SCALE GENOMIC DNA]</scope>
    <source>
        <strain evidence="4 5">BL-389-WT-3D</strain>
    </source>
</reference>
<evidence type="ECO:0000259" key="3">
    <source>
        <dbReference type="SMART" id="SM00062"/>
    </source>
</evidence>
<dbReference type="InterPro" id="IPR001638">
    <property type="entry name" value="Solute-binding_3/MltF_N"/>
</dbReference>